<dbReference type="GO" id="GO:0016740">
    <property type="term" value="F:transferase activity"/>
    <property type="evidence" value="ECO:0007669"/>
    <property type="project" value="UniProtKB-KW"/>
</dbReference>
<dbReference type="PANTHER" id="PTHR36174">
    <property type="entry name" value="LIPID II:GLYCINE GLYCYLTRANSFERASE"/>
    <property type="match status" value="1"/>
</dbReference>
<dbReference type="AlphaFoldDB" id="A0A345UNA7"/>
<reference evidence="2 3" key="1">
    <citation type="submission" date="2018-03" db="EMBL/GenBank/DDBJ databases">
        <title>Phenotypic and genomic properties of Cyclonatronum proteinivorum gen. nov., sp. nov., a haloalkaliphilic bacteroidete from soda lakes possessing Na+-translocating rhodopsin.</title>
        <authorList>
            <person name="Toshchakov S.V."/>
            <person name="Korzhenkov A."/>
            <person name="Samarov N.I."/>
            <person name="Kublanov I.V."/>
            <person name="Muntyan M.S."/>
            <person name="Sorokin D.Y."/>
        </authorList>
    </citation>
    <scope>NUCLEOTIDE SEQUENCE [LARGE SCALE GENOMIC DNA]</scope>
    <source>
        <strain evidence="2 3">Omega</strain>
    </source>
</reference>
<evidence type="ECO:0000313" key="2">
    <source>
        <dbReference type="EMBL" id="AXJ01959.1"/>
    </source>
</evidence>
<dbReference type="Proteomes" id="UP000254808">
    <property type="component" value="Chromosome"/>
</dbReference>
<gene>
    <name evidence="2" type="ORF">CYPRO_2718</name>
</gene>
<dbReference type="OrthoDB" id="116151at2"/>
<dbReference type="EMBL" id="CP027806">
    <property type="protein sequence ID" value="AXJ01959.1"/>
    <property type="molecule type" value="Genomic_DNA"/>
</dbReference>
<dbReference type="Pfam" id="PF13480">
    <property type="entry name" value="Acetyltransf_6"/>
    <property type="match status" value="1"/>
</dbReference>
<dbReference type="PANTHER" id="PTHR36174:SF1">
    <property type="entry name" value="LIPID II:GLYCINE GLYCYLTRANSFERASE"/>
    <property type="match status" value="1"/>
</dbReference>
<dbReference type="SUPFAM" id="SSF55729">
    <property type="entry name" value="Acyl-CoA N-acyltransferases (Nat)"/>
    <property type="match status" value="2"/>
</dbReference>
<dbReference type="InterPro" id="IPR038740">
    <property type="entry name" value="BioF2-like_GNAT_dom"/>
</dbReference>
<evidence type="ECO:0000259" key="1">
    <source>
        <dbReference type="Pfam" id="PF13480"/>
    </source>
</evidence>
<accession>A0A345UNA7</accession>
<protein>
    <submittedName>
        <fullName evidence="2">Acetyltransferase (GNAT) domain-containing protein</fullName>
    </submittedName>
</protein>
<keyword evidence="3" id="KW-1185">Reference proteome</keyword>
<dbReference type="InterPro" id="IPR050644">
    <property type="entry name" value="PG_Glycine_Bridge_Synth"/>
</dbReference>
<evidence type="ECO:0000313" key="3">
    <source>
        <dbReference type="Proteomes" id="UP000254808"/>
    </source>
</evidence>
<feature type="domain" description="BioF2-like acetyltransferase" evidence="1">
    <location>
        <begin position="166"/>
        <end position="286"/>
    </location>
</feature>
<dbReference type="RefSeq" id="WP_114985099.1">
    <property type="nucleotide sequence ID" value="NZ_CP027806.1"/>
</dbReference>
<dbReference type="KEGG" id="cprv:CYPRO_2718"/>
<name>A0A345UNA7_9BACT</name>
<dbReference type="InterPro" id="IPR016181">
    <property type="entry name" value="Acyl_CoA_acyltransferase"/>
</dbReference>
<dbReference type="Gene3D" id="3.40.630.30">
    <property type="match status" value="1"/>
</dbReference>
<organism evidence="2 3">
    <name type="scientific">Cyclonatronum proteinivorum</name>
    <dbReference type="NCBI Taxonomy" id="1457365"/>
    <lineage>
        <taxon>Bacteria</taxon>
        <taxon>Pseudomonadati</taxon>
        <taxon>Balneolota</taxon>
        <taxon>Balneolia</taxon>
        <taxon>Balneolales</taxon>
        <taxon>Cyclonatronaceae</taxon>
        <taxon>Cyclonatronum</taxon>
    </lineage>
</organism>
<sequence length="330" mass="37936">MNGLDLQRFDPKKYYEWDSFVLAQRDGTLFHTSIWLNEQPETETQIFGLYYEGKLVGGTALAVKKRWGQRIVPQPRMTPYYGPVFSDALALSAGLKNACTYLLSQVYARFDAFSFNLPPQAVQASQAFAAALPGLFPDSTIKPMRTNRICDIEANLLLESYTGKSQRRYIRRASRMPEISTQTSEDFEQLYLLAEESFQAAGRKHPMPRETFIRLAKKLHHHGLANCLTVEFKGQPVAAYWVPFDRHTAYYLSSGLNQSFKNLHAGPYAMHLMIRDAMDQKLVFDFEGSMNETINRYFTSFGPEEKKYVHFRVVPSKTCRFLIQSKALRF</sequence>
<keyword evidence="2" id="KW-0808">Transferase</keyword>
<proteinExistence type="predicted"/>